<dbReference type="Gene3D" id="3.50.50.60">
    <property type="entry name" value="FAD/NAD(P)-binding domain"/>
    <property type="match status" value="1"/>
</dbReference>
<dbReference type="PANTHER" id="PTHR21197">
    <property type="entry name" value="UDP-GALACTOPYRANOSE MUTASE"/>
    <property type="match status" value="1"/>
</dbReference>
<accession>A0ABY7NMY1</accession>
<protein>
    <submittedName>
        <fullName evidence="1">NAD(P)/FAD-dependent oxidoreductase</fullName>
    </submittedName>
</protein>
<reference evidence="1 2" key="1">
    <citation type="submission" date="2022-12" db="EMBL/GenBank/DDBJ databases">
        <title>Sphingomonas abieness sp. nov., an endophytic bacterium isolated from Abies koreana.</title>
        <authorList>
            <person name="Jiang L."/>
            <person name="Lee J."/>
        </authorList>
    </citation>
    <scope>NUCLEOTIDE SEQUENCE [LARGE SCALE GENOMIC DNA]</scope>
    <source>
        <strain evidence="2">PAMB 00755</strain>
    </source>
</reference>
<dbReference type="InterPro" id="IPR036188">
    <property type="entry name" value="FAD/NAD-bd_sf"/>
</dbReference>
<dbReference type="PANTHER" id="PTHR21197:SF0">
    <property type="entry name" value="UDP-GALACTOPYRANOSE MUTASE"/>
    <property type="match status" value="1"/>
</dbReference>
<dbReference type="NCBIfam" id="NF005545">
    <property type="entry name" value="PRK07208.1-1"/>
    <property type="match status" value="1"/>
</dbReference>
<proteinExistence type="predicted"/>
<dbReference type="Pfam" id="PF13450">
    <property type="entry name" value="NAD_binding_8"/>
    <property type="match status" value="1"/>
</dbReference>
<gene>
    <name evidence="1" type="ORF">PBT88_00650</name>
</gene>
<sequence>MHSEQQNSVDVAIIGAGPAGLTAAYLLTKAGKTVTVIEKDPVYVGGISRTVEHHGFRFDIGGHRFFSKSREVVDLWNEILPDDFIERPRMSRIYYEGKFYSYPLRAFEALFNLGVWRSTLCMASYLRWKLFPKKEARSFQDWTINQFGAKLFGIFFKTYTEKVWGMPCDEISADWAAQRIKGLSLGGAVLDGLKRSLGLNKKPNDGMATKTLLESFRYPRKGPGMMWEAARDRVVEGGNSVLMAHNLKQLSQDKSGWRMVATGPDGDRVIRAAHVISSAPMRELAGRIHPLPQSLPDALDLKYRDFLTVALMIRSEDLFPDNWIYIHDSKVKVGRIQNFRSWSPEMVPDPELACVGLEYFCFEGDGVWASPDDVLIDLATKEMGILGLCDPATVEGGVVVRQEKAYPVYDDAYARHVTAMRTELEAAYPTLHLVGRNGMHRYNNQDHAMMTAMLTVRNILAGHRQYDVWAVNEDAEYHESGNEGADAQIAAPLDEDQKAALASVRAVPRRLKAA</sequence>
<evidence type="ECO:0000313" key="2">
    <source>
        <dbReference type="Proteomes" id="UP001210865"/>
    </source>
</evidence>
<name>A0ABY7NMY1_9SPHN</name>
<keyword evidence="2" id="KW-1185">Reference proteome</keyword>
<dbReference type="Proteomes" id="UP001210865">
    <property type="component" value="Chromosome"/>
</dbReference>
<dbReference type="EMBL" id="CP115174">
    <property type="protein sequence ID" value="WBO22698.1"/>
    <property type="molecule type" value="Genomic_DNA"/>
</dbReference>
<dbReference type="SUPFAM" id="SSF51971">
    <property type="entry name" value="Nucleotide-binding domain"/>
    <property type="match status" value="1"/>
</dbReference>
<dbReference type="PRINTS" id="PR00419">
    <property type="entry name" value="ADXRDTASE"/>
</dbReference>
<dbReference type="RefSeq" id="WP_270077340.1">
    <property type="nucleotide sequence ID" value="NZ_CP115174.1"/>
</dbReference>
<organism evidence="1 2">
    <name type="scientific">Sphingomonas abietis</name>
    <dbReference type="NCBI Taxonomy" id="3012344"/>
    <lineage>
        <taxon>Bacteria</taxon>
        <taxon>Pseudomonadati</taxon>
        <taxon>Pseudomonadota</taxon>
        <taxon>Alphaproteobacteria</taxon>
        <taxon>Sphingomonadales</taxon>
        <taxon>Sphingomonadaceae</taxon>
        <taxon>Sphingomonas</taxon>
    </lineage>
</organism>
<dbReference type="NCBIfam" id="NF005548">
    <property type="entry name" value="PRK07208.1-4"/>
    <property type="match status" value="1"/>
</dbReference>
<evidence type="ECO:0000313" key="1">
    <source>
        <dbReference type="EMBL" id="WBO22698.1"/>
    </source>
</evidence>